<dbReference type="Pfam" id="PF00652">
    <property type="entry name" value="Ricin_B_lectin"/>
    <property type="match status" value="1"/>
</dbReference>
<accession>A0A918RSL2</accession>
<protein>
    <recommendedName>
        <fullName evidence="2">Ricin B lectin domain-containing protein</fullName>
    </recommendedName>
</protein>
<dbReference type="SUPFAM" id="SSF50370">
    <property type="entry name" value="Ricin B-like lectins"/>
    <property type="match status" value="1"/>
</dbReference>
<dbReference type="Gene3D" id="2.80.10.50">
    <property type="match status" value="1"/>
</dbReference>
<dbReference type="InterPro" id="IPR000772">
    <property type="entry name" value="Ricin_B_lectin"/>
</dbReference>
<dbReference type="PROSITE" id="PS50231">
    <property type="entry name" value="RICIN_B_LECTIN"/>
    <property type="match status" value="1"/>
</dbReference>
<feature type="chain" id="PRO_5036896062" description="Ricin B lectin domain-containing protein" evidence="1">
    <location>
        <begin position="24"/>
        <end position="464"/>
    </location>
</feature>
<comment type="caution">
    <text evidence="3">The sequence shown here is derived from an EMBL/GenBank/DDBJ whole genome shotgun (WGS) entry which is preliminary data.</text>
</comment>
<evidence type="ECO:0000313" key="3">
    <source>
        <dbReference type="EMBL" id="GHA07790.1"/>
    </source>
</evidence>
<gene>
    <name evidence="3" type="ORF">GCM10008090_17020</name>
</gene>
<dbReference type="SMART" id="SM00458">
    <property type="entry name" value="RICIN"/>
    <property type="match status" value="1"/>
</dbReference>
<evidence type="ECO:0000313" key="4">
    <source>
        <dbReference type="Proteomes" id="UP000614811"/>
    </source>
</evidence>
<reference evidence="3" key="2">
    <citation type="submission" date="2020-09" db="EMBL/GenBank/DDBJ databases">
        <authorList>
            <person name="Sun Q."/>
            <person name="Kim S."/>
        </authorList>
    </citation>
    <scope>NUCLEOTIDE SEQUENCE</scope>
    <source>
        <strain evidence="3">KCTC 12711</strain>
    </source>
</reference>
<dbReference type="Proteomes" id="UP000614811">
    <property type="component" value="Unassembled WGS sequence"/>
</dbReference>
<dbReference type="AlphaFoldDB" id="A0A918RSL2"/>
<dbReference type="InterPro" id="IPR035992">
    <property type="entry name" value="Ricin_B-like_lectins"/>
</dbReference>
<name>A0A918RSL2_9GAMM</name>
<keyword evidence="4" id="KW-1185">Reference proteome</keyword>
<evidence type="ECO:0000256" key="1">
    <source>
        <dbReference type="SAM" id="SignalP"/>
    </source>
</evidence>
<reference evidence="3" key="1">
    <citation type="journal article" date="2014" name="Int. J. Syst. Evol. Microbiol.">
        <title>Complete genome sequence of Corynebacterium casei LMG S-19264T (=DSM 44701T), isolated from a smear-ripened cheese.</title>
        <authorList>
            <consortium name="US DOE Joint Genome Institute (JGI-PGF)"/>
            <person name="Walter F."/>
            <person name="Albersmeier A."/>
            <person name="Kalinowski J."/>
            <person name="Ruckert C."/>
        </authorList>
    </citation>
    <scope>NUCLEOTIDE SEQUENCE</scope>
    <source>
        <strain evidence="3">KCTC 12711</strain>
    </source>
</reference>
<organism evidence="3 4">
    <name type="scientific">Arenicella chitinivorans</name>
    <dbReference type="NCBI Taxonomy" id="1329800"/>
    <lineage>
        <taxon>Bacteria</taxon>
        <taxon>Pseudomonadati</taxon>
        <taxon>Pseudomonadota</taxon>
        <taxon>Gammaproteobacteria</taxon>
        <taxon>Arenicellales</taxon>
        <taxon>Arenicellaceae</taxon>
        <taxon>Arenicella</taxon>
    </lineage>
</organism>
<dbReference type="EMBL" id="BMXA01000002">
    <property type="protein sequence ID" value="GHA07790.1"/>
    <property type="molecule type" value="Genomic_DNA"/>
</dbReference>
<feature type="signal peptide" evidence="1">
    <location>
        <begin position="1"/>
        <end position="23"/>
    </location>
</feature>
<feature type="domain" description="Ricin B lectin" evidence="2">
    <location>
        <begin position="327"/>
        <end position="461"/>
    </location>
</feature>
<proteinExistence type="predicted"/>
<evidence type="ECO:0000259" key="2">
    <source>
        <dbReference type="SMART" id="SM00458"/>
    </source>
</evidence>
<keyword evidence="1" id="KW-0732">Signal</keyword>
<dbReference type="CDD" id="cd00161">
    <property type="entry name" value="beta-trefoil_Ricin-like"/>
    <property type="match status" value="1"/>
</dbReference>
<sequence>MYPTSQLKLVSILALCTLISACSVDHTGIGPADIQGQVYEVECFVLLDYRDPEMGPNSAELLETQKVCSNGPPNTELLPAACEVLVRTNRENFEMMYPGYRGDPYFEARESSAIESETCQLSGWTDEGDGDVVGRTDMLVIGAADDVTLLNDDTGQLLGVNSITNSRSVLVDSEIRVGAKFAAWRYANTTAEGSIDYDRFNCSNGFECDVILRNISLQFEDFTIVRPTIFARDVSVKDSRLYSLKSYATRTDSAGRFTISNIDAIVSSVIDGDEVNLLNTQGLKIEGQFTDYLHGQSHAPLTLTLKIEDGNGQYSVNALARLQTHKFPSKLANGKQGRLCLTAGPKKVYQEARVSECDYKKPFQVWSFEIKGRYLRIRQPLTNTCLNVKSASENYNGGIVSIVNCSDHWDQLWRVDNDFNVINLHTRKCLDIGGNKNRGEDDLVTIHACNSKVDTQNWVMRRPD</sequence>